<keyword evidence="2" id="KW-1185">Reference proteome</keyword>
<sequence length="67" mass="7377">MTKVNTTPNIESPDAFYSDLISAHDGLSREESEALNARLILLMANQIGDGALLRELIELSKIRGNYS</sequence>
<organism evidence="1 2">
    <name type="scientific">Roseibium hamelinense</name>
    <dbReference type="NCBI Taxonomy" id="150831"/>
    <lineage>
        <taxon>Bacteria</taxon>
        <taxon>Pseudomonadati</taxon>
        <taxon>Pseudomonadota</taxon>
        <taxon>Alphaproteobacteria</taxon>
        <taxon>Hyphomicrobiales</taxon>
        <taxon>Stappiaceae</taxon>
        <taxon>Roseibium</taxon>
    </lineage>
</organism>
<evidence type="ECO:0000313" key="1">
    <source>
        <dbReference type="EMBL" id="TWI84812.1"/>
    </source>
</evidence>
<dbReference type="EMBL" id="VLLF01000007">
    <property type="protein sequence ID" value="TWI84812.1"/>
    <property type="molecule type" value="Genomic_DNA"/>
</dbReference>
<reference evidence="1 2" key="1">
    <citation type="submission" date="2019-07" db="EMBL/GenBank/DDBJ databases">
        <title>Genomic Encyclopedia of Archaeal and Bacterial Type Strains, Phase II (KMG-II): from individual species to whole genera.</title>
        <authorList>
            <person name="Goeker M."/>
        </authorList>
    </citation>
    <scope>NUCLEOTIDE SEQUENCE [LARGE SCALE GENOMIC DNA]</scope>
    <source>
        <strain evidence="1 2">ATCC BAA-252</strain>
    </source>
</reference>
<dbReference type="OrthoDB" id="8420594at2"/>
<dbReference type="AlphaFoldDB" id="A0A562SU70"/>
<dbReference type="RefSeq" id="WP_145345112.1">
    <property type="nucleotide sequence ID" value="NZ_SMLY01000057.1"/>
</dbReference>
<proteinExistence type="predicted"/>
<gene>
    <name evidence="1" type="ORF">JM93_03148</name>
</gene>
<dbReference type="InterPro" id="IPR021233">
    <property type="entry name" value="DUF2783"/>
</dbReference>
<dbReference type="Pfam" id="PF10932">
    <property type="entry name" value="DUF2783"/>
    <property type="match status" value="1"/>
</dbReference>
<evidence type="ECO:0000313" key="2">
    <source>
        <dbReference type="Proteomes" id="UP000320593"/>
    </source>
</evidence>
<accession>A0A562SU70</accession>
<dbReference type="Proteomes" id="UP000320593">
    <property type="component" value="Unassembled WGS sequence"/>
</dbReference>
<protein>
    <submittedName>
        <fullName evidence="1">Uncharacterized protein DUF2783</fullName>
    </submittedName>
</protein>
<comment type="caution">
    <text evidence="1">The sequence shown here is derived from an EMBL/GenBank/DDBJ whole genome shotgun (WGS) entry which is preliminary data.</text>
</comment>
<name>A0A562SU70_9HYPH</name>